<evidence type="ECO:0000313" key="2">
    <source>
        <dbReference type="EMBL" id="MFC6866951.1"/>
    </source>
</evidence>
<reference evidence="3" key="1">
    <citation type="journal article" date="2019" name="Int. J. Syst. Evol. Microbiol.">
        <title>The Global Catalogue of Microorganisms (GCM) 10K type strain sequencing project: providing services to taxonomists for standard genome sequencing and annotation.</title>
        <authorList>
            <consortium name="The Broad Institute Genomics Platform"/>
            <consortium name="The Broad Institute Genome Sequencing Center for Infectious Disease"/>
            <person name="Wu L."/>
            <person name="Ma J."/>
        </authorList>
    </citation>
    <scope>NUCLEOTIDE SEQUENCE [LARGE SCALE GENOMIC DNA]</scope>
    <source>
        <strain evidence="3">KCTC 32255</strain>
    </source>
</reference>
<dbReference type="EMBL" id="JBHSXX010000001">
    <property type="protein sequence ID" value="MFC6866951.1"/>
    <property type="molecule type" value="Genomic_DNA"/>
</dbReference>
<dbReference type="RefSeq" id="WP_390183380.1">
    <property type="nucleotide sequence ID" value="NZ_BAABLA010000004.1"/>
</dbReference>
<organism evidence="2 3">
    <name type="scientific">Haloechinothrix salitolerans</name>
    <dbReference type="NCBI Taxonomy" id="926830"/>
    <lineage>
        <taxon>Bacteria</taxon>
        <taxon>Bacillati</taxon>
        <taxon>Actinomycetota</taxon>
        <taxon>Actinomycetes</taxon>
        <taxon>Pseudonocardiales</taxon>
        <taxon>Pseudonocardiaceae</taxon>
        <taxon>Haloechinothrix</taxon>
    </lineage>
</organism>
<dbReference type="Proteomes" id="UP001596337">
    <property type="component" value="Unassembled WGS sequence"/>
</dbReference>
<protein>
    <submittedName>
        <fullName evidence="2">Uncharacterized protein</fullName>
    </submittedName>
</protein>
<keyword evidence="3" id="KW-1185">Reference proteome</keyword>
<evidence type="ECO:0000256" key="1">
    <source>
        <dbReference type="SAM" id="MobiDB-lite"/>
    </source>
</evidence>
<accession>A0ABW2BV73</accession>
<proteinExistence type="predicted"/>
<evidence type="ECO:0000313" key="3">
    <source>
        <dbReference type="Proteomes" id="UP001596337"/>
    </source>
</evidence>
<sequence length="85" mass="9237">MCGSLSCENGHVPSAKDPKPSRQGSPDPDVPASRQGSARPGNTARLDEVFGQILPETTSDERDPSWHEASGACDDWYLENRPPHH</sequence>
<name>A0ABW2BV73_9PSEU</name>
<comment type="caution">
    <text evidence="2">The sequence shown here is derived from an EMBL/GenBank/DDBJ whole genome shotgun (WGS) entry which is preliminary data.</text>
</comment>
<gene>
    <name evidence="2" type="ORF">ACFQGD_07300</name>
</gene>
<feature type="region of interest" description="Disordered" evidence="1">
    <location>
        <begin position="1"/>
        <end position="85"/>
    </location>
</feature>